<protein>
    <submittedName>
        <fullName evidence="1">Uncharacterized protein</fullName>
    </submittedName>
</protein>
<organism evidence="1 2">
    <name type="scientific">Flavobacterium cupreum</name>
    <dbReference type="NCBI Taxonomy" id="2133766"/>
    <lineage>
        <taxon>Bacteria</taxon>
        <taxon>Pseudomonadati</taxon>
        <taxon>Bacteroidota</taxon>
        <taxon>Flavobacteriia</taxon>
        <taxon>Flavobacteriales</taxon>
        <taxon>Flavobacteriaceae</taxon>
        <taxon>Flavobacterium</taxon>
    </lineage>
</organism>
<gene>
    <name evidence="1" type="ORF">D0817_08270</name>
</gene>
<keyword evidence="2" id="KW-1185">Reference proteome</keyword>
<dbReference type="OrthoDB" id="1187639at2"/>
<reference evidence="2" key="1">
    <citation type="journal article" date="2019" name="Syst. Appl. Microbiol.">
        <title>Flavobacterium circumlabens sp. nov. and Flavobacterium cupreum sp. nov., two psychrotrophic species isolated from Antarctic environmental samples.</title>
        <authorList>
            <person name="Kralova S."/>
            <person name="Busse H.-J."/>
            <person name="Svec P."/>
            <person name="Maslanova I."/>
            <person name="Stankova E."/>
            <person name="Bartak M."/>
            <person name="Sedlacek I."/>
        </authorList>
    </citation>
    <scope>NUCLEOTIDE SEQUENCE [LARGE SCALE GENOMIC DNA]</scope>
    <source>
        <strain evidence="2">CCM 8825</strain>
    </source>
</reference>
<comment type="caution">
    <text evidence="1">The sequence shown here is derived from an EMBL/GenBank/DDBJ whole genome shotgun (WGS) entry which is preliminary data.</text>
</comment>
<dbReference type="AlphaFoldDB" id="A0A434A9R4"/>
<dbReference type="EMBL" id="QWDM01000004">
    <property type="protein sequence ID" value="RUT71120.1"/>
    <property type="molecule type" value="Genomic_DNA"/>
</dbReference>
<dbReference type="Proteomes" id="UP000288102">
    <property type="component" value="Unassembled WGS sequence"/>
</dbReference>
<dbReference type="RefSeq" id="WP_127337898.1">
    <property type="nucleotide sequence ID" value="NZ_QWDM01000004.1"/>
</dbReference>
<name>A0A434A9R4_9FLAO</name>
<evidence type="ECO:0000313" key="2">
    <source>
        <dbReference type="Proteomes" id="UP000288102"/>
    </source>
</evidence>
<sequence length="256" mass="30327">MKNYQNKSIFLILFGLFLNIYAIHSQTSNSASLYKWFDKSVGKQNLELYNGPRHVNLYRTLDKSHSYYFSNNYSIGDLNYQGQNYYNLDLKYDINNDIIVLRVNGEYDYLGMSLIKEKTAWFTLNNKKFININFNNPASPAYMTGYYQEILFSKNITLYIKHHKNRTKVIDTKVISDGTNQNSSDEFKEKNEYVLKYKDAYYKISSKSDVIEIFPEQKSEIKRYYNSNTQLEEFDKKVFIENLIKEINSLIPNEVN</sequence>
<proteinExistence type="predicted"/>
<evidence type="ECO:0000313" key="1">
    <source>
        <dbReference type="EMBL" id="RUT71120.1"/>
    </source>
</evidence>
<accession>A0A434A9R4</accession>